<dbReference type="OrthoDB" id="5331170at2759"/>
<gene>
    <name evidence="2" type="ORF">EJ08DRAFT_404064</name>
</gene>
<sequence>MGGRPNPWDLGWLDRDPWREPFHPPTYGDWWEGRDDQDDRDEISWHDRNPWTGLPPRNHHGFEYEEVPFPLTNGDGGTGEWIHENRRVPRHANGTSRRKQFVWPSDGKRKGTWGRWKDLMEGKGPDIYVAGQNQRPSRDEWKNRIQDDFIFNDAVRPAHRFAKRAGDKHYDFRTRRYRRDYPDRVNWADAIWPRWDADQYDHPLAYRCEHGDWYNLSWAPFGGVRLPMYTTKRERKERRGLWK</sequence>
<evidence type="ECO:0000256" key="1">
    <source>
        <dbReference type="SAM" id="MobiDB-lite"/>
    </source>
</evidence>
<dbReference type="Proteomes" id="UP000800235">
    <property type="component" value="Unassembled WGS sequence"/>
</dbReference>
<name>A0A9P4NKD8_9PEZI</name>
<dbReference type="AlphaFoldDB" id="A0A9P4NKD8"/>
<feature type="region of interest" description="Disordered" evidence="1">
    <location>
        <begin position="28"/>
        <end position="52"/>
    </location>
</feature>
<evidence type="ECO:0000313" key="3">
    <source>
        <dbReference type="Proteomes" id="UP000800235"/>
    </source>
</evidence>
<proteinExistence type="predicted"/>
<organism evidence="2 3">
    <name type="scientific">Tothia fuscella</name>
    <dbReference type="NCBI Taxonomy" id="1048955"/>
    <lineage>
        <taxon>Eukaryota</taxon>
        <taxon>Fungi</taxon>
        <taxon>Dikarya</taxon>
        <taxon>Ascomycota</taxon>
        <taxon>Pezizomycotina</taxon>
        <taxon>Dothideomycetes</taxon>
        <taxon>Pleosporomycetidae</taxon>
        <taxon>Venturiales</taxon>
        <taxon>Cylindrosympodiaceae</taxon>
        <taxon>Tothia</taxon>
    </lineage>
</organism>
<dbReference type="EMBL" id="MU007071">
    <property type="protein sequence ID" value="KAF2425240.1"/>
    <property type="molecule type" value="Genomic_DNA"/>
</dbReference>
<evidence type="ECO:0000313" key="2">
    <source>
        <dbReference type="EMBL" id="KAF2425240.1"/>
    </source>
</evidence>
<keyword evidence="3" id="KW-1185">Reference proteome</keyword>
<comment type="caution">
    <text evidence="2">The sequence shown here is derived from an EMBL/GenBank/DDBJ whole genome shotgun (WGS) entry which is preliminary data.</text>
</comment>
<accession>A0A9P4NKD8</accession>
<protein>
    <submittedName>
        <fullName evidence="2">Uncharacterized protein</fullName>
    </submittedName>
</protein>
<reference evidence="2" key="1">
    <citation type="journal article" date="2020" name="Stud. Mycol.">
        <title>101 Dothideomycetes genomes: a test case for predicting lifestyles and emergence of pathogens.</title>
        <authorList>
            <person name="Haridas S."/>
            <person name="Albert R."/>
            <person name="Binder M."/>
            <person name="Bloem J."/>
            <person name="Labutti K."/>
            <person name="Salamov A."/>
            <person name="Andreopoulos B."/>
            <person name="Baker S."/>
            <person name="Barry K."/>
            <person name="Bills G."/>
            <person name="Bluhm B."/>
            <person name="Cannon C."/>
            <person name="Castanera R."/>
            <person name="Culley D."/>
            <person name="Daum C."/>
            <person name="Ezra D."/>
            <person name="Gonzalez J."/>
            <person name="Henrissat B."/>
            <person name="Kuo A."/>
            <person name="Liang C."/>
            <person name="Lipzen A."/>
            <person name="Lutzoni F."/>
            <person name="Magnuson J."/>
            <person name="Mondo S."/>
            <person name="Nolan M."/>
            <person name="Ohm R."/>
            <person name="Pangilinan J."/>
            <person name="Park H.-J."/>
            <person name="Ramirez L."/>
            <person name="Alfaro M."/>
            <person name="Sun H."/>
            <person name="Tritt A."/>
            <person name="Yoshinaga Y."/>
            <person name="Zwiers L.-H."/>
            <person name="Turgeon B."/>
            <person name="Goodwin S."/>
            <person name="Spatafora J."/>
            <person name="Crous P."/>
            <person name="Grigoriev I."/>
        </authorList>
    </citation>
    <scope>NUCLEOTIDE SEQUENCE</scope>
    <source>
        <strain evidence="2">CBS 130266</strain>
    </source>
</reference>